<dbReference type="EMBL" id="JAGGJR010000001">
    <property type="protein sequence ID" value="MBP1870603.1"/>
    <property type="molecule type" value="Genomic_DNA"/>
</dbReference>
<dbReference type="Proteomes" id="UP000823773">
    <property type="component" value="Unassembled WGS sequence"/>
</dbReference>
<reference evidence="1" key="1">
    <citation type="submission" date="2021-03" db="EMBL/GenBank/DDBJ databases">
        <title>Genomic Encyclopedia of Type Strains, Phase IV (KMG-IV): sequencing the most valuable type-strain genomes for metagenomic binning, comparative biology and taxonomic classification.</title>
        <authorList>
            <person name="Goeker M."/>
        </authorList>
    </citation>
    <scope>NUCLEOTIDE SEQUENCE</scope>
    <source>
        <strain evidence="1">DSM 18131</strain>
    </source>
</reference>
<gene>
    <name evidence="1" type="ORF">J2Z19_000300</name>
</gene>
<keyword evidence="2" id="KW-1185">Reference proteome</keyword>
<sequence length="34" mass="3724">MRKHIAATVAAVTAIFRARAKAKKRKAVTDVSWA</sequence>
<evidence type="ECO:0000313" key="2">
    <source>
        <dbReference type="Proteomes" id="UP000823773"/>
    </source>
</evidence>
<name>A0ACC5SP91_ENSAD</name>
<accession>A0ACC5SP91</accession>
<evidence type="ECO:0000313" key="1">
    <source>
        <dbReference type="EMBL" id="MBP1870603.1"/>
    </source>
</evidence>
<organism evidence="1 2">
    <name type="scientific">Ensifer adhaerens</name>
    <name type="common">Sinorhizobium morelense</name>
    <dbReference type="NCBI Taxonomy" id="106592"/>
    <lineage>
        <taxon>Bacteria</taxon>
        <taxon>Pseudomonadati</taxon>
        <taxon>Pseudomonadota</taxon>
        <taxon>Alphaproteobacteria</taxon>
        <taxon>Hyphomicrobiales</taxon>
        <taxon>Rhizobiaceae</taxon>
        <taxon>Sinorhizobium/Ensifer group</taxon>
        <taxon>Ensifer</taxon>
    </lineage>
</organism>
<proteinExistence type="predicted"/>
<protein>
    <submittedName>
        <fullName evidence="1">Uncharacterized protein</fullName>
    </submittedName>
</protein>
<comment type="caution">
    <text evidence="1">The sequence shown here is derived from an EMBL/GenBank/DDBJ whole genome shotgun (WGS) entry which is preliminary data.</text>
</comment>